<keyword evidence="1" id="KW-0863">Zinc-finger</keyword>
<evidence type="ECO:0000259" key="3">
    <source>
        <dbReference type="PROSITE" id="PS50158"/>
    </source>
</evidence>
<dbReference type="GO" id="GO:0003676">
    <property type="term" value="F:nucleic acid binding"/>
    <property type="evidence" value="ECO:0007669"/>
    <property type="project" value="InterPro"/>
</dbReference>
<comment type="caution">
    <text evidence="4">The sequence shown here is derived from an EMBL/GenBank/DDBJ whole genome shotgun (WGS) entry which is preliminary data.</text>
</comment>
<feature type="compositionally biased region" description="Basic and acidic residues" evidence="2">
    <location>
        <begin position="111"/>
        <end position="146"/>
    </location>
</feature>
<dbReference type="AlphaFoldDB" id="A0A6L2J549"/>
<dbReference type="EMBL" id="BKCJ010000322">
    <property type="protein sequence ID" value="GEU32128.1"/>
    <property type="molecule type" value="Genomic_DNA"/>
</dbReference>
<keyword evidence="1" id="KW-0862">Zinc</keyword>
<dbReference type="Gene3D" id="3.30.70.270">
    <property type="match status" value="2"/>
</dbReference>
<protein>
    <submittedName>
        <fullName evidence="4">Reverse transcriptase domain-containing protein</fullName>
    </submittedName>
</protein>
<dbReference type="GO" id="GO:0008270">
    <property type="term" value="F:zinc ion binding"/>
    <property type="evidence" value="ECO:0007669"/>
    <property type="project" value="UniProtKB-KW"/>
</dbReference>
<dbReference type="InterPro" id="IPR001878">
    <property type="entry name" value="Znf_CCHC"/>
</dbReference>
<keyword evidence="4" id="KW-0695">RNA-directed DNA polymerase</keyword>
<dbReference type="PANTHER" id="PTHR37984">
    <property type="entry name" value="PROTEIN CBG26694"/>
    <property type="match status" value="1"/>
</dbReference>
<dbReference type="PANTHER" id="PTHR37984:SF5">
    <property type="entry name" value="PROTEIN NYNRIN-LIKE"/>
    <property type="match status" value="1"/>
</dbReference>
<organism evidence="4">
    <name type="scientific">Tanacetum cinerariifolium</name>
    <name type="common">Dalmatian daisy</name>
    <name type="synonym">Chrysanthemum cinerariifolium</name>
    <dbReference type="NCBI Taxonomy" id="118510"/>
    <lineage>
        <taxon>Eukaryota</taxon>
        <taxon>Viridiplantae</taxon>
        <taxon>Streptophyta</taxon>
        <taxon>Embryophyta</taxon>
        <taxon>Tracheophyta</taxon>
        <taxon>Spermatophyta</taxon>
        <taxon>Magnoliopsida</taxon>
        <taxon>eudicotyledons</taxon>
        <taxon>Gunneridae</taxon>
        <taxon>Pentapetalae</taxon>
        <taxon>asterids</taxon>
        <taxon>campanulids</taxon>
        <taxon>Asterales</taxon>
        <taxon>Asteraceae</taxon>
        <taxon>Asteroideae</taxon>
        <taxon>Anthemideae</taxon>
        <taxon>Anthemidinae</taxon>
        <taxon>Tanacetum</taxon>
    </lineage>
</organism>
<evidence type="ECO:0000313" key="4">
    <source>
        <dbReference type="EMBL" id="GEU32128.1"/>
    </source>
</evidence>
<dbReference type="InterPro" id="IPR043502">
    <property type="entry name" value="DNA/RNA_pol_sf"/>
</dbReference>
<dbReference type="Gene3D" id="4.10.60.10">
    <property type="entry name" value="Zinc finger, CCHC-type"/>
    <property type="match status" value="1"/>
</dbReference>
<dbReference type="Pfam" id="PF08284">
    <property type="entry name" value="RVP_2"/>
    <property type="match status" value="1"/>
</dbReference>
<accession>A0A6L2J549</accession>
<dbReference type="Pfam" id="PF00078">
    <property type="entry name" value="RVT_1"/>
    <property type="match status" value="1"/>
</dbReference>
<feature type="region of interest" description="Disordered" evidence="2">
    <location>
        <begin position="111"/>
        <end position="148"/>
    </location>
</feature>
<sequence length="435" mass="49267">MVVLTESLTSPPSLHSSCRIYSSLLNATEGNGRKGCIYKEFVACNPKEYDGKGGAIVFTHWIEKMESVHDMSRCRDSQRVKYTVVHLAGHAAYTDRFHELDRLVPHLVTPDGKRIERNGSIKKNPEKRGHRGEPSKDRNGRDDNKKTRMRNAFAITANPVKGGYMGTTPKCTTCSYHHLPEIPCRSCFNCNRFGYFAKDCRVVPRNVNPTNARNPVARTYFECGSTDHIKPACPRLNQAQRPGGNQQNEVVAVNRGQGRRNQENQARGRAFMLGAEEARQDPNIVTHTFTLNDHYVTTLFDSGTDYSYVSTTFLPLLDIDPSDLGFSYEIEIASGFIKVFIDDILVYSKTREEHEDHLHIVLEILHQKKLYAKFSKCDFWLGYVALLGHIVSADGITIDPAKVEAITKWPRPTTVIKLRSFLGLVGYYRRFVEGF</sequence>
<dbReference type="InterPro" id="IPR000477">
    <property type="entry name" value="RT_dom"/>
</dbReference>
<keyword evidence="4" id="KW-0548">Nucleotidyltransferase</keyword>
<keyword evidence="1" id="KW-0479">Metal-binding</keyword>
<evidence type="ECO:0000256" key="2">
    <source>
        <dbReference type="SAM" id="MobiDB-lite"/>
    </source>
</evidence>
<dbReference type="InterPro" id="IPR050951">
    <property type="entry name" value="Retrovirus_Pol_polyprotein"/>
</dbReference>
<feature type="domain" description="CCHC-type" evidence="3">
    <location>
        <begin position="187"/>
        <end position="201"/>
    </location>
</feature>
<keyword evidence="4" id="KW-0808">Transferase</keyword>
<dbReference type="PROSITE" id="PS50158">
    <property type="entry name" value="ZF_CCHC"/>
    <property type="match status" value="1"/>
</dbReference>
<evidence type="ECO:0000256" key="1">
    <source>
        <dbReference type="PROSITE-ProRule" id="PRU00047"/>
    </source>
</evidence>
<reference evidence="4" key="1">
    <citation type="journal article" date="2019" name="Sci. Rep.">
        <title>Draft genome of Tanacetum cinerariifolium, the natural source of mosquito coil.</title>
        <authorList>
            <person name="Yamashiro T."/>
            <person name="Shiraishi A."/>
            <person name="Satake H."/>
            <person name="Nakayama K."/>
        </authorList>
    </citation>
    <scope>NUCLEOTIDE SEQUENCE</scope>
</reference>
<dbReference type="InterPro" id="IPR043128">
    <property type="entry name" value="Rev_trsase/Diguanyl_cyclase"/>
</dbReference>
<name>A0A6L2J549_TANCI</name>
<dbReference type="SUPFAM" id="SSF56672">
    <property type="entry name" value="DNA/RNA polymerases"/>
    <property type="match status" value="1"/>
</dbReference>
<gene>
    <name evidence="4" type="ORF">Tci_004106</name>
</gene>
<dbReference type="GO" id="GO:0003964">
    <property type="term" value="F:RNA-directed DNA polymerase activity"/>
    <property type="evidence" value="ECO:0007669"/>
    <property type="project" value="UniProtKB-KW"/>
</dbReference>
<proteinExistence type="predicted"/>